<sequence length="259" mass="28608">MNIQSSGVHVQVSIDSCAIFPRVRKALMDLSVLYRIAEASDMTDVERLSHLYTMLSAVLEYGIDGAIVELGCNAGHTAAFLQLINCDHSRNSSVAPRELHVYDSFEGLPRPGPNDRYFAQGAMATTVDELRAVFEYWAAPLPVIHAGWFRDTITDTMPSEIAFAYLDGDFYDSIRESLEAVVPRLSPGGVLIVDDYCDRTQTPRAWDCLPGVKDACDDYFGPLGLQMRPVPGVGELAFGLYRKPLRLNKACKPSPPTNM</sequence>
<organism evidence="1 2">
    <name type="scientific">Nocardia amamiensis</name>
    <dbReference type="NCBI Taxonomy" id="404578"/>
    <lineage>
        <taxon>Bacteria</taxon>
        <taxon>Bacillati</taxon>
        <taxon>Actinomycetota</taxon>
        <taxon>Actinomycetes</taxon>
        <taxon>Mycobacteriales</taxon>
        <taxon>Nocardiaceae</taxon>
        <taxon>Nocardia</taxon>
    </lineage>
</organism>
<dbReference type="Gene3D" id="3.40.50.150">
    <property type="entry name" value="Vaccinia Virus protein VP39"/>
    <property type="match status" value="1"/>
</dbReference>
<dbReference type="PANTHER" id="PTHR40036:SF1">
    <property type="entry name" value="MACROCIN O-METHYLTRANSFERASE"/>
    <property type="match status" value="1"/>
</dbReference>
<accession>A0ABS0CWB0</accession>
<dbReference type="GO" id="GO:0008168">
    <property type="term" value="F:methyltransferase activity"/>
    <property type="evidence" value="ECO:0007669"/>
    <property type="project" value="UniProtKB-KW"/>
</dbReference>
<protein>
    <submittedName>
        <fullName evidence="1">Class I SAM-dependent methyltransferase</fullName>
    </submittedName>
</protein>
<dbReference type="GO" id="GO:0032259">
    <property type="term" value="P:methylation"/>
    <property type="evidence" value="ECO:0007669"/>
    <property type="project" value="UniProtKB-KW"/>
</dbReference>
<dbReference type="EMBL" id="JADLQX010000011">
    <property type="protein sequence ID" value="MBF6299083.1"/>
    <property type="molecule type" value="Genomic_DNA"/>
</dbReference>
<dbReference type="Proteomes" id="UP000702209">
    <property type="component" value="Unassembled WGS sequence"/>
</dbReference>
<dbReference type="RefSeq" id="WP_369123097.1">
    <property type="nucleotide sequence ID" value="NZ_JADLQX010000011.1"/>
</dbReference>
<evidence type="ECO:0000313" key="2">
    <source>
        <dbReference type="Proteomes" id="UP000702209"/>
    </source>
</evidence>
<keyword evidence="2" id="KW-1185">Reference proteome</keyword>
<comment type="caution">
    <text evidence="1">The sequence shown here is derived from an EMBL/GenBank/DDBJ whole genome shotgun (WGS) entry which is preliminary data.</text>
</comment>
<reference evidence="1 2" key="1">
    <citation type="submission" date="2020-10" db="EMBL/GenBank/DDBJ databases">
        <title>Identification of Nocardia species via Next-generation sequencing and recognition of intraspecies genetic diversity.</title>
        <authorList>
            <person name="Li P."/>
            <person name="Li P."/>
            <person name="Lu B."/>
        </authorList>
    </citation>
    <scope>NUCLEOTIDE SEQUENCE [LARGE SCALE GENOMIC DNA]</scope>
    <source>
        <strain evidence="1 2">BJ06-0157</strain>
    </source>
</reference>
<proteinExistence type="predicted"/>
<dbReference type="InterPro" id="IPR029063">
    <property type="entry name" value="SAM-dependent_MTases_sf"/>
</dbReference>
<keyword evidence="1" id="KW-0489">Methyltransferase</keyword>
<name>A0ABS0CWB0_9NOCA</name>
<dbReference type="Pfam" id="PF05711">
    <property type="entry name" value="TylF"/>
    <property type="match status" value="1"/>
</dbReference>
<evidence type="ECO:0000313" key="1">
    <source>
        <dbReference type="EMBL" id="MBF6299083.1"/>
    </source>
</evidence>
<dbReference type="PANTHER" id="PTHR40036">
    <property type="entry name" value="MACROCIN O-METHYLTRANSFERASE"/>
    <property type="match status" value="1"/>
</dbReference>
<keyword evidence="1" id="KW-0808">Transferase</keyword>
<dbReference type="SUPFAM" id="SSF53335">
    <property type="entry name" value="S-adenosyl-L-methionine-dependent methyltransferases"/>
    <property type="match status" value="1"/>
</dbReference>
<dbReference type="InterPro" id="IPR008884">
    <property type="entry name" value="TylF_MeTrfase"/>
</dbReference>
<gene>
    <name evidence="1" type="ORF">IU459_16255</name>
</gene>